<gene>
    <name evidence="2" type="ordered locus">Cyan7425_4591</name>
</gene>
<feature type="region of interest" description="Disordered" evidence="1">
    <location>
        <begin position="1"/>
        <end position="42"/>
    </location>
</feature>
<organism evidence="2">
    <name type="scientific">Cyanothece sp. (strain PCC 7425 / ATCC 29141)</name>
    <dbReference type="NCBI Taxonomy" id="395961"/>
    <lineage>
        <taxon>Bacteria</taxon>
        <taxon>Bacillati</taxon>
        <taxon>Cyanobacteriota</taxon>
        <taxon>Cyanophyceae</taxon>
        <taxon>Gomontiellales</taxon>
        <taxon>Cyanothecaceae</taxon>
        <taxon>Cyanothece</taxon>
    </lineage>
</organism>
<evidence type="ECO:0000313" key="2">
    <source>
        <dbReference type="EMBL" id="ACL46899.1"/>
    </source>
</evidence>
<accession>B8HKQ5</accession>
<name>B8HKQ5_CYAP4</name>
<dbReference type="KEGG" id="cyn:Cyan7425_4591"/>
<dbReference type="eggNOG" id="ENOG50335RX">
    <property type="taxonomic scope" value="Bacteria"/>
</dbReference>
<protein>
    <submittedName>
        <fullName evidence="2">Uncharacterized protein</fullName>
    </submittedName>
</protein>
<reference evidence="2" key="1">
    <citation type="submission" date="2009-01" db="EMBL/GenBank/DDBJ databases">
        <title>Complete sequence of chromosome Cyanothece sp. PCC 7425.</title>
        <authorList>
            <consortium name="US DOE Joint Genome Institute"/>
            <person name="Lucas S."/>
            <person name="Copeland A."/>
            <person name="Lapidus A."/>
            <person name="Glavina del Rio T."/>
            <person name="Dalin E."/>
            <person name="Tice H."/>
            <person name="Bruce D."/>
            <person name="Goodwin L."/>
            <person name="Pitluck S."/>
            <person name="Sims D."/>
            <person name="Meineke L."/>
            <person name="Brettin T."/>
            <person name="Detter J.C."/>
            <person name="Han C."/>
            <person name="Larimer F."/>
            <person name="Land M."/>
            <person name="Hauser L."/>
            <person name="Kyrpides N."/>
            <person name="Ovchinnikova G."/>
            <person name="Liberton M."/>
            <person name="Stoeckel J."/>
            <person name="Banerjee A."/>
            <person name="Singh A."/>
            <person name="Page L."/>
            <person name="Sato H."/>
            <person name="Zhao L."/>
            <person name="Sherman L."/>
            <person name="Pakrasi H."/>
            <person name="Richardson P."/>
        </authorList>
    </citation>
    <scope>NUCLEOTIDE SEQUENCE</scope>
    <source>
        <strain evidence="2">PCC 7425</strain>
    </source>
</reference>
<sequence length="273" mass="30480">MRSAQMINSVPDQSRLHPAVPLTPISHRQPLGSERPQSGLAETPLTASPLTEADLWSQTPFELRHSEVEGGSAQPPQPSVPGLAAHVNLENYLADLEDLAAQVNHYLEVEDRLELSELLPLLQKITRSVKNIAVIYTDCLTEAIDRYGATQQQVQTRLTQYPEAIAGLQRRLLRTDQQIRQLSESVAIFSAAIDRQIAFDPTLKNDAQRRARRTELLESDGDYIAASIALKEAQDRREDLLIELQLLRNQFSVLKLGMREAIALKEMASFDAA</sequence>
<evidence type="ECO:0000256" key="1">
    <source>
        <dbReference type="SAM" id="MobiDB-lite"/>
    </source>
</evidence>
<dbReference type="HOGENOM" id="CLU_1018290_0_0_3"/>
<dbReference type="AlphaFoldDB" id="B8HKQ5"/>
<dbReference type="EMBL" id="CP001344">
    <property type="protein sequence ID" value="ACL46899.1"/>
    <property type="molecule type" value="Genomic_DNA"/>
</dbReference>
<proteinExistence type="predicted"/>
<feature type="compositionally biased region" description="Polar residues" evidence="1">
    <location>
        <begin position="1"/>
        <end position="12"/>
    </location>
</feature>